<feature type="non-terminal residue" evidence="2">
    <location>
        <position position="1"/>
    </location>
</feature>
<comment type="similarity">
    <text evidence="1">Belongs to the UPF0111 family.</text>
</comment>
<dbReference type="PANTHER" id="PTHR36536:SF3">
    <property type="entry name" value="UPF0111 PROTEIN HI_1603"/>
    <property type="match status" value="1"/>
</dbReference>
<organism evidence="2">
    <name type="scientific">marine metagenome</name>
    <dbReference type="NCBI Taxonomy" id="408172"/>
    <lineage>
        <taxon>unclassified sequences</taxon>
        <taxon>metagenomes</taxon>
        <taxon>ecological metagenomes</taxon>
    </lineage>
</organism>
<reference evidence="2" key="1">
    <citation type="submission" date="2018-05" db="EMBL/GenBank/DDBJ databases">
        <authorList>
            <person name="Lanie J.A."/>
            <person name="Ng W.-L."/>
            <person name="Kazmierczak K.M."/>
            <person name="Andrzejewski T.M."/>
            <person name="Davidsen T.M."/>
            <person name="Wayne K.J."/>
            <person name="Tettelin H."/>
            <person name="Glass J.I."/>
            <person name="Rusch D."/>
            <person name="Podicherti R."/>
            <person name="Tsui H.-C.T."/>
            <person name="Winkler M.E."/>
        </authorList>
    </citation>
    <scope>NUCLEOTIDE SEQUENCE</scope>
</reference>
<dbReference type="Gene3D" id="1.20.58.220">
    <property type="entry name" value="Phosphate transport system protein phou homolog 2, domain 2"/>
    <property type="match status" value="1"/>
</dbReference>
<evidence type="ECO:0000313" key="2">
    <source>
        <dbReference type="EMBL" id="SVB69509.1"/>
    </source>
</evidence>
<dbReference type="NCBIfam" id="TIGR00153">
    <property type="entry name" value="TIGR00153 family protein"/>
    <property type="match status" value="1"/>
</dbReference>
<protein>
    <recommendedName>
        <fullName evidence="3">TIGR00153 family protein</fullName>
    </recommendedName>
</protein>
<dbReference type="PANTHER" id="PTHR36536">
    <property type="entry name" value="UPF0111 PROTEIN HI_1603"/>
    <property type="match status" value="1"/>
</dbReference>
<evidence type="ECO:0008006" key="3">
    <source>
        <dbReference type="Google" id="ProtNLM"/>
    </source>
</evidence>
<dbReference type="InterPro" id="IPR038078">
    <property type="entry name" value="PhoU-like_sf"/>
</dbReference>
<proteinExistence type="inferred from homology"/>
<evidence type="ECO:0000256" key="1">
    <source>
        <dbReference type="ARBA" id="ARBA00008591"/>
    </source>
</evidence>
<accession>A0A382G3P9</accession>
<dbReference type="EMBL" id="UINC01053236">
    <property type="protein sequence ID" value="SVB69509.1"/>
    <property type="molecule type" value="Genomic_DNA"/>
</dbReference>
<name>A0A382G3P9_9ZZZZ</name>
<dbReference type="SUPFAM" id="SSF109755">
    <property type="entry name" value="PhoU-like"/>
    <property type="match status" value="1"/>
</dbReference>
<dbReference type="AlphaFoldDB" id="A0A382G3P9"/>
<gene>
    <name evidence="2" type="ORF">METZ01_LOCUS222363</name>
</gene>
<sequence>VLNFYYQGDQMRSILSMFAKSPFKPLVSHMDKVRACVEQVKPLFDSLDKKDYDSVQKISELIVKLEHEADIIKDDIRNHMRQSMFLPVDKKDFMHLLSAQDDIADAVEDLAVLLRIKNLDTPGEIKSSLKELVGHIVETAHMGCDLISELDTLLEASFGGAEAEKVEKAAQELASAEWEADRKQFGLAKKLFALGNDFGAADLLLWNEVIKKLGAVADKSEQIGKTLRIFLSQ</sequence>
<dbReference type="InterPro" id="IPR002727">
    <property type="entry name" value="DUF47"/>
</dbReference>
<dbReference type="InterPro" id="IPR018445">
    <property type="entry name" value="Put_Phosphate_transp_reg"/>
</dbReference>
<dbReference type="Pfam" id="PF01865">
    <property type="entry name" value="PhoU_div"/>
    <property type="match status" value="1"/>
</dbReference>